<accession>A0ABU4HX30</accession>
<dbReference type="SUPFAM" id="SSF53187">
    <property type="entry name" value="Zn-dependent exopeptidases"/>
    <property type="match status" value="1"/>
</dbReference>
<evidence type="ECO:0000313" key="1">
    <source>
        <dbReference type="EMBL" id="MDW5597882.1"/>
    </source>
</evidence>
<dbReference type="SUPFAM" id="SSF55031">
    <property type="entry name" value="Bacterial exopeptidase dimerisation domain"/>
    <property type="match status" value="1"/>
</dbReference>
<comment type="caution">
    <text evidence="1">The sequence shown here is derived from an EMBL/GenBank/DDBJ whole genome shotgun (WGS) entry which is preliminary data.</text>
</comment>
<dbReference type="NCBIfam" id="TIGR01891">
    <property type="entry name" value="amidohydrolases"/>
    <property type="match status" value="1"/>
</dbReference>
<protein>
    <submittedName>
        <fullName evidence="1">Amidohydrolase</fullName>
    </submittedName>
</protein>
<organism evidence="1 2">
    <name type="scientific">Conexibacter stalactiti</name>
    <dbReference type="NCBI Taxonomy" id="1940611"/>
    <lineage>
        <taxon>Bacteria</taxon>
        <taxon>Bacillati</taxon>
        <taxon>Actinomycetota</taxon>
        <taxon>Thermoleophilia</taxon>
        <taxon>Solirubrobacterales</taxon>
        <taxon>Conexibacteraceae</taxon>
        <taxon>Conexibacter</taxon>
    </lineage>
</organism>
<dbReference type="PANTHER" id="PTHR11014:SF63">
    <property type="entry name" value="METALLOPEPTIDASE, PUTATIVE (AFU_ORTHOLOGUE AFUA_6G09600)-RELATED"/>
    <property type="match status" value="1"/>
</dbReference>
<reference evidence="1 2" key="2">
    <citation type="submission" date="2023-10" db="EMBL/GenBank/DDBJ databases">
        <authorList>
            <person name="Han X.F."/>
        </authorList>
    </citation>
    <scope>NUCLEOTIDE SEQUENCE [LARGE SCALE GENOMIC DNA]</scope>
    <source>
        <strain evidence="1 2">KCTC 39840</strain>
    </source>
</reference>
<dbReference type="Proteomes" id="UP001284601">
    <property type="component" value="Unassembled WGS sequence"/>
</dbReference>
<dbReference type="PANTHER" id="PTHR11014">
    <property type="entry name" value="PEPTIDASE M20 FAMILY MEMBER"/>
    <property type="match status" value="1"/>
</dbReference>
<dbReference type="EMBL" id="JAWSTH010000108">
    <property type="protein sequence ID" value="MDW5597882.1"/>
    <property type="molecule type" value="Genomic_DNA"/>
</dbReference>
<dbReference type="InterPro" id="IPR002933">
    <property type="entry name" value="Peptidase_M20"/>
</dbReference>
<dbReference type="InterPro" id="IPR036264">
    <property type="entry name" value="Bact_exopeptidase_dim_dom"/>
</dbReference>
<sequence>MSAPESLAARLDAAAAAVMPDVIAWRRHLHAHPELSYEEHETSAFIRARLEAIGGFEISRPTPTSVLAELRGGRPGPTLAIRSDHDALPIEEATGLPFASTRPGVMHACGHDGHTAIALGAATVLAGVASELPGAVRFLFEHGEEALPGGASQLVAAGAMEGVDRVIGLHLWALDEVGTVAIRPGRVMAACDVFRIVVRGRGGHIGVPQNALDPVAIGAQIVTNLQHIVAREVDPQEIAIVGVTEFHAGDSVGVIPDTAELTGGANMFSPAVQDLIERRIGEIARGICAAHGATCDYEYTRGYAAVVNDAATTAVVERTARALFGDEAVGPGELVLAGEDFSALQACAPGTFVLLGARNAARGIAHDHHHPRFDVDEDAFPLGVRLFAHAAVALLSAGGAGGAGAAGT</sequence>
<dbReference type="InterPro" id="IPR017439">
    <property type="entry name" value="Amidohydrolase"/>
</dbReference>
<dbReference type="Gene3D" id="3.30.70.360">
    <property type="match status" value="1"/>
</dbReference>
<gene>
    <name evidence="1" type="ORF">R7226_26245</name>
</gene>
<name>A0ABU4HX30_9ACTN</name>
<dbReference type="Pfam" id="PF01546">
    <property type="entry name" value="Peptidase_M20"/>
    <property type="match status" value="1"/>
</dbReference>
<reference evidence="2" key="1">
    <citation type="submission" date="2023-07" db="EMBL/GenBank/DDBJ databases">
        <title>Conexibacter stalactiti sp. nov., isolated from stalactites in a lava cave and emended description of the genus Conexibacter.</title>
        <authorList>
            <person name="Lee S.D."/>
        </authorList>
    </citation>
    <scope>NUCLEOTIDE SEQUENCE [LARGE SCALE GENOMIC DNA]</scope>
    <source>
        <strain evidence="2">KCTC 39840</strain>
    </source>
</reference>
<dbReference type="RefSeq" id="WP_318600353.1">
    <property type="nucleotide sequence ID" value="NZ_JAWSTH010000108.1"/>
</dbReference>
<dbReference type="PIRSF" id="PIRSF005962">
    <property type="entry name" value="Pept_M20D_amidohydro"/>
    <property type="match status" value="1"/>
</dbReference>
<dbReference type="Gene3D" id="3.40.630.10">
    <property type="entry name" value="Zn peptidases"/>
    <property type="match status" value="1"/>
</dbReference>
<evidence type="ECO:0000313" key="2">
    <source>
        <dbReference type="Proteomes" id="UP001284601"/>
    </source>
</evidence>
<keyword evidence="2" id="KW-1185">Reference proteome</keyword>
<proteinExistence type="predicted"/>